<feature type="domain" description="BPTI/Kunitz inhibitor" evidence="8">
    <location>
        <begin position="78"/>
        <end position="128"/>
    </location>
</feature>
<dbReference type="SUPFAM" id="SSF57362">
    <property type="entry name" value="BPTI-like"/>
    <property type="match status" value="2"/>
</dbReference>
<dbReference type="FunFam" id="4.10.410.10:FF:000011">
    <property type="entry name" value="Tissue factor pathway inhibitor"/>
    <property type="match status" value="1"/>
</dbReference>
<evidence type="ECO:0000256" key="1">
    <source>
        <dbReference type="ARBA" id="ARBA00004613"/>
    </source>
</evidence>
<evidence type="ECO:0000256" key="5">
    <source>
        <dbReference type="ARBA" id="ARBA00023157"/>
    </source>
</evidence>
<feature type="chain" id="PRO_5035894230" evidence="7">
    <location>
        <begin position="22"/>
        <end position="421"/>
    </location>
</feature>
<evidence type="ECO:0000313" key="9">
    <source>
        <dbReference type="EMBL" id="CAG2258061.1"/>
    </source>
</evidence>
<keyword evidence="2" id="KW-0964">Secreted</keyword>
<keyword evidence="10" id="KW-1185">Reference proteome</keyword>
<protein>
    <submittedName>
        <fullName evidence="9">BPTI/Kunitz domain-containing protein</fullName>
    </submittedName>
</protein>
<dbReference type="Gene3D" id="4.10.410.10">
    <property type="entry name" value="Pancreatic trypsin inhibitor Kunitz domain"/>
    <property type="match status" value="2"/>
</dbReference>
<comment type="subcellular location">
    <subcellularLocation>
        <location evidence="1">Secreted</location>
    </subcellularLocation>
</comment>
<feature type="region of interest" description="Disordered" evidence="6">
    <location>
        <begin position="402"/>
        <end position="421"/>
    </location>
</feature>
<dbReference type="PANTHER" id="PTHR10083:SF374">
    <property type="entry name" value="BPTI_KUNITZ INHIBITOR DOMAIN-CONTAINING PROTEIN"/>
    <property type="match status" value="1"/>
</dbReference>
<dbReference type="InterPro" id="IPR002223">
    <property type="entry name" value="Kunitz_BPTI"/>
</dbReference>
<keyword evidence="7" id="KW-0732">Signal</keyword>
<dbReference type="SMART" id="SM00131">
    <property type="entry name" value="KU"/>
    <property type="match status" value="2"/>
</dbReference>
<proteinExistence type="predicted"/>
<feature type="region of interest" description="Disordered" evidence="6">
    <location>
        <begin position="217"/>
        <end position="259"/>
    </location>
</feature>
<keyword evidence="3" id="KW-0646">Protease inhibitor</keyword>
<evidence type="ECO:0000256" key="6">
    <source>
        <dbReference type="SAM" id="MobiDB-lite"/>
    </source>
</evidence>
<dbReference type="Pfam" id="PF00014">
    <property type="entry name" value="Kunitz_BPTI"/>
    <property type="match status" value="2"/>
</dbReference>
<dbReference type="InterPro" id="IPR020901">
    <property type="entry name" value="Prtase_inh_Kunz-CS"/>
</dbReference>
<feature type="compositionally biased region" description="Gly residues" evidence="6">
    <location>
        <begin position="326"/>
        <end position="358"/>
    </location>
</feature>
<reference evidence="9" key="1">
    <citation type="submission" date="2021-03" db="EMBL/GenBank/DDBJ databases">
        <authorList>
            <person name="Bekaert M."/>
        </authorList>
    </citation>
    <scope>NUCLEOTIDE SEQUENCE</scope>
</reference>
<dbReference type="CDD" id="cd00109">
    <property type="entry name" value="Kunitz-type"/>
    <property type="match status" value="2"/>
</dbReference>
<organism evidence="9 10">
    <name type="scientific">Mytilus edulis</name>
    <name type="common">Blue mussel</name>
    <dbReference type="NCBI Taxonomy" id="6550"/>
    <lineage>
        <taxon>Eukaryota</taxon>
        <taxon>Metazoa</taxon>
        <taxon>Spiralia</taxon>
        <taxon>Lophotrochozoa</taxon>
        <taxon>Mollusca</taxon>
        <taxon>Bivalvia</taxon>
        <taxon>Autobranchia</taxon>
        <taxon>Pteriomorphia</taxon>
        <taxon>Mytilida</taxon>
        <taxon>Mytiloidea</taxon>
        <taxon>Mytilidae</taxon>
        <taxon>Mytilinae</taxon>
        <taxon>Mytilus</taxon>
    </lineage>
</organism>
<dbReference type="AlphaFoldDB" id="A0A8S3VMM8"/>
<comment type="caution">
    <text evidence="9">The sequence shown here is derived from an EMBL/GenBank/DDBJ whole genome shotgun (WGS) entry which is preliminary data.</text>
</comment>
<evidence type="ECO:0000256" key="7">
    <source>
        <dbReference type="SAM" id="SignalP"/>
    </source>
</evidence>
<feature type="signal peptide" evidence="7">
    <location>
        <begin position="1"/>
        <end position="21"/>
    </location>
</feature>
<dbReference type="InterPro" id="IPR036880">
    <property type="entry name" value="Kunitz_BPTI_sf"/>
</dbReference>
<dbReference type="GO" id="GO:0004867">
    <property type="term" value="F:serine-type endopeptidase inhibitor activity"/>
    <property type="evidence" value="ECO:0007669"/>
    <property type="project" value="UniProtKB-KW"/>
</dbReference>
<feature type="domain" description="BPTI/Kunitz inhibitor" evidence="8">
    <location>
        <begin position="26"/>
        <end position="76"/>
    </location>
</feature>
<dbReference type="PROSITE" id="PS00280">
    <property type="entry name" value="BPTI_KUNITZ_1"/>
    <property type="match status" value="2"/>
</dbReference>
<dbReference type="EMBL" id="CAJPWZ010003335">
    <property type="protein sequence ID" value="CAG2258061.1"/>
    <property type="molecule type" value="Genomic_DNA"/>
</dbReference>
<keyword evidence="5" id="KW-1015">Disulfide bond</keyword>
<dbReference type="PROSITE" id="PS50279">
    <property type="entry name" value="BPTI_KUNITZ_2"/>
    <property type="match status" value="2"/>
</dbReference>
<keyword evidence="4" id="KW-0722">Serine protease inhibitor</keyword>
<evidence type="ECO:0000259" key="8">
    <source>
        <dbReference type="PROSITE" id="PS50279"/>
    </source>
</evidence>
<accession>A0A8S3VMM8</accession>
<name>A0A8S3VMM8_MYTED</name>
<evidence type="ECO:0000256" key="3">
    <source>
        <dbReference type="ARBA" id="ARBA00022690"/>
    </source>
</evidence>
<gene>
    <name evidence="9" type="ORF">MEDL_69308</name>
</gene>
<sequence>MKLLYLLSFIVSDLTYNYVVADPERCTLPVMKGSCQASIPNYYYNTKTGQCEKFMYGGCGGNDNRFMSLDDCIGSCACQVSPDAGPCKAIKERWYYNPSRGCCEKFWYGGCQGNGNNFKSYEECNKVCSGSFTINLEPKGLNWGSMKISSISGDRSMGGTFGKTFGGSRTVWLHNENAPALNKGVFQAMSRSSNIPGGVGSMNVIGRELTGPGLVKAEKTRQSWSSGPMATGGKRTLSIQSSGPVSGGMTSFSGSSGSMPVGGRGMSMGGGSMSMGGGGMTSGGRGMPMGGGGMTSGGRGMPMRGGSMSGGSMSMGGGGRGMPMGGGSMSGGGGGMPIGGGRMSMGGGGMTSGGGGGFSMNSLSGKSGGKVNPGGFRVNSGGGVMSELPAGGGRGFATSMNGGSRKISSPVQPSWMNNIAV</sequence>
<dbReference type="InterPro" id="IPR050098">
    <property type="entry name" value="TFPI/VKTCI-like"/>
</dbReference>
<dbReference type="Proteomes" id="UP000683360">
    <property type="component" value="Unassembled WGS sequence"/>
</dbReference>
<evidence type="ECO:0000256" key="4">
    <source>
        <dbReference type="ARBA" id="ARBA00022900"/>
    </source>
</evidence>
<evidence type="ECO:0000256" key="2">
    <source>
        <dbReference type="ARBA" id="ARBA00022525"/>
    </source>
</evidence>
<dbReference type="GO" id="GO:0005615">
    <property type="term" value="C:extracellular space"/>
    <property type="evidence" value="ECO:0007669"/>
    <property type="project" value="TreeGrafter"/>
</dbReference>
<feature type="compositionally biased region" description="Low complexity" evidence="6">
    <location>
        <begin position="247"/>
        <end position="259"/>
    </location>
</feature>
<dbReference type="OrthoDB" id="4473401at2759"/>
<dbReference type="PRINTS" id="PR00759">
    <property type="entry name" value="BASICPTASE"/>
</dbReference>
<evidence type="ECO:0000313" key="10">
    <source>
        <dbReference type="Proteomes" id="UP000683360"/>
    </source>
</evidence>
<feature type="region of interest" description="Disordered" evidence="6">
    <location>
        <begin position="326"/>
        <end position="374"/>
    </location>
</feature>
<dbReference type="PANTHER" id="PTHR10083">
    <property type="entry name" value="KUNITZ-TYPE PROTEASE INHIBITOR-RELATED"/>
    <property type="match status" value="1"/>
</dbReference>